<reference evidence="1" key="2">
    <citation type="journal article" date="2015" name="Data Brief">
        <title>Shoot transcriptome of the giant reed, Arundo donax.</title>
        <authorList>
            <person name="Barrero R.A."/>
            <person name="Guerrero F.D."/>
            <person name="Moolhuijzen P."/>
            <person name="Goolsby J.A."/>
            <person name="Tidwell J."/>
            <person name="Bellgard S.E."/>
            <person name="Bellgard M.I."/>
        </authorList>
    </citation>
    <scope>NUCLEOTIDE SEQUENCE</scope>
    <source>
        <tissue evidence="1">Shoot tissue taken approximately 20 cm above the soil surface</tissue>
    </source>
</reference>
<evidence type="ECO:0000313" key="1">
    <source>
        <dbReference type="EMBL" id="JAD51374.1"/>
    </source>
</evidence>
<protein>
    <submittedName>
        <fullName evidence="1">Uncharacterized protein</fullName>
    </submittedName>
</protein>
<reference evidence="1" key="1">
    <citation type="submission" date="2014-09" db="EMBL/GenBank/DDBJ databases">
        <authorList>
            <person name="Magalhaes I.L.F."/>
            <person name="Oliveira U."/>
            <person name="Santos F.R."/>
            <person name="Vidigal T.H.D.A."/>
            <person name="Brescovit A.D."/>
            <person name="Santos A.J."/>
        </authorList>
    </citation>
    <scope>NUCLEOTIDE SEQUENCE</scope>
    <source>
        <tissue evidence="1">Shoot tissue taken approximately 20 cm above the soil surface</tissue>
    </source>
</reference>
<name>A0A0A9AI55_ARUDO</name>
<organism evidence="1">
    <name type="scientific">Arundo donax</name>
    <name type="common">Giant reed</name>
    <name type="synonym">Donax arundinaceus</name>
    <dbReference type="NCBI Taxonomy" id="35708"/>
    <lineage>
        <taxon>Eukaryota</taxon>
        <taxon>Viridiplantae</taxon>
        <taxon>Streptophyta</taxon>
        <taxon>Embryophyta</taxon>
        <taxon>Tracheophyta</taxon>
        <taxon>Spermatophyta</taxon>
        <taxon>Magnoliopsida</taxon>
        <taxon>Liliopsida</taxon>
        <taxon>Poales</taxon>
        <taxon>Poaceae</taxon>
        <taxon>PACMAD clade</taxon>
        <taxon>Arundinoideae</taxon>
        <taxon>Arundineae</taxon>
        <taxon>Arundo</taxon>
    </lineage>
</organism>
<dbReference type="EMBL" id="GBRH01246521">
    <property type="protein sequence ID" value="JAD51374.1"/>
    <property type="molecule type" value="Transcribed_RNA"/>
</dbReference>
<proteinExistence type="predicted"/>
<sequence length="19" mass="2054">MKRSREEGVPGARSGLAPR</sequence>
<accession>A0A0A9AI55</accession>
<dbReference type="AlphaFoldDB" id="A0A0A9AI55"/>